<feature type="region of interest" description="Disordered" evidence="1">
    <location>
        <begin position="1"/>
        <end position="50"/>
    </location>
</feature>
<feature type="compositionally biased region" description="Basic and acidic residues" evidence="1">
    <location>
        <begin position="24"/>
        <end position="34"/>
    </location>
</feature>
<evidence type="ECO:0000256" key="1">
    <source>
        <dbReference type="SAM" id="MobiDB-lite"/>
    </source>
</evidence>
<gene>
    <name evidence="2" type="ORF">NPIL_546031</name>
</gene>
<comment type="caution">
    <text evidence="2">The sequence shown here is derived from an EMBL/GenBank/DDBJ whole genome shotgun (WGS) entry which is preliminary data.</text>
</comment>
<evidence type="ECO:0000313" key="2">
    <source>
        <dbReference type="EMBL" id="GFS97604.1"/>
    </source>
</evidence>
<dbReference type="EMBL" id="BMAW01054716">
    <property type="protein sequence ID" value="GFS97604.1"/>
    <property type="molecule type" value="Genomic_DNA"/>
</dbReference>
<evidence type="ECO:0000313" key="3">
    <source>
        <dbReference type="Proteomes" id="UP000887013"/>
    </source>
</evidence>
<proteinExistence type="predicted"/>
<reference evidence="2" key="1">
    <citation type="submission" date="2020-08" db="EMBL/GenBank/DDBJ databases">
        <title>Multicomponent nature underlies the extraordinary mechanical properties of spider dragline silk.</title>
        <authorList>
            <person name="Kono N."/>
            <person name="Nakamura H."/>
            <person name="Mori M."/>
            <person name="Yoshida Y."/>
            <person name="Ohtoshi R."/>
            <person name="Malay A.D."/>
            <person name="Moran D.A.P."/>
            <person name="Tomita M."/>
            <person name="Numata K."/>
            <person name="Arakawa K."/>
        </authorList>
    </citation>
    <scope>NUCLEOTIDE SEQUENCE</scope>
</reference>
<accession>A0A8X6N7F2</accession>
<organism evidence="2 3">
    <name type="scientific">Nephila pilipes</name>
    <name type="common">Giant wood spider</name>
    <name type="synonym">Nephila maculata</name>
    <dbReference type="NCBI Taxonomy" id="299642"/>
    <lineage>
        <taxon>Eukaryota</taxon>
        <taxon>Metazoa</taxon>
        <taxon>Ecdysozoa</taxon>
        <taxon>Arthropoda</taxon>
        <taxon>Chelicerata</taxon>
        <taxon>Arachnida</taxon>
        <taxon>Araneae</taxon>
        <taxon>Araneomorphae</taxon>
        <taxon>Entelegynae</taxon>
        <taxon>Araneoidea</taxon>
        <taxon>Nephilidae</taxon>
        <taxon>Nephila</taxon>
    </lineage>
</organism>
<protein>
    <submittedName>
        <fullName evidence="2">Uncharacterized protein</fullName>
    </submittedName>
</protein>
<sequence>MTPQCPRPVGSAAKSSQTTYPHKIRGDSYAGEKRNSKKGKTSRRKYSFPENSLTAGKAQVLLPRIGGKNKEVLGKQRSSVWRSRDLSLIASELFFRNNKVWLSPDR</sequence>
<keyword evidence="3" id="KW-1185">Reference proteome</keyword>
<dbReference type="AlphaFoldDB" id="A0A8X6N7F2"/>
<dbReference type="Proteomes" id="UP000887013">
    <property type="component" value="Unassembled WGS sequence"/>
</dbReference>
<name>A0A8X6N7F2_NEPPI</name>
<feature type="compositionally biased region" description="Basic residues" evidence="1">
    <location>
        <begin position="35"/>
        <end position="46"/>
    </location>
</feature>